<dbReference type="PROSITE" id="PS51257">
    <property type="entry name" value="PROKAR_LIPOPROTEIN"/>
    <property type="match status" value="1"/>
</dbReference>
<keyword evidence="2" id="KW-0378">Hydrolase</keyword>
<dbReference type="InterPro" id="IPR024607">
    <property type="entry name" value="Sulfatase_CS"/>
</dbReference>
<dbReference type="PANTHER" id="PTHR43751">
    <property type="entry name" value="SULFATASE"/>
    <property type="match status" value="1"/>
</dbReference>
<proteinExistence type="inferred from homology"/>
<protein>
    <submittedName>
        <fullName evidence="4">Arylsulfatase</fullName>
    </submittedName>
</protein>
<dbReference type="EMBL" id="JAODOP010000004">
    <property type="protein sequence ID" value="MEF3835125.1"/>
    <property type="molecule type" value="Genomic_DNA"/>
</dbReference>
<keyword evidence="5" id="KW-1185">Reference proteome</keyword>
<dbReference type="PANTHER" id="PTHR43751:SF6">
    <property type="entry name" value="N-ACETYLGALACTOSAMINE-6-O-SULFATASE"/>
    <property type="match status" value="1"/>
</dbReference>
<feature type="domain" description="Sulfatase N-terminal" evidence="3">
    <location>
        <begin position="42"/>
        <end position="414"/>
    </location>
</feature>
<dbReference type="PROSITE" id="PS00523">
    <property type="entry name" value="SULFATASE_1"/>
    <property type="match status" value="1"/>
</dbReference>
<sequence length="531" mass="58433">MTFKKHSFLAYVLLTFVLVSCKNKTSNHKADSETTTKETQKPNIVFIYTDDLGYGDISAYGATEIKTPAIDALADEGIAFHNAYATAATCTPSRYSLLTGNYAWRKKGTGVAKGDEALLIDTKRTTLPSILKTAGYKTGIVGKWHLGLGDKSGPDWNGKISPGPLEIGFDYSYLIPATGDRVPCVFVENHHIVNLDPNDPVTVNYKEKVGNWPTGKENPDLLTMKPSQGHNNTIVNGISRIGYMTGGKAALWDDETIPMELVDKSNKFINSNKNQPFFLLLSTHDIHVPRIANKMFQGKSGMGARGDVILQLDWTVNEIVKTLKMQNLLNNTIIVFSSDNGPVIDDGYQDQARELLGDHNPTGGLRGGKYSAYNGGSKIPLIIRWPDGKGKGTISNALVSQVDFLSSFAALTGVKKVKEDVIDSQNSLDVFLGDNTTGRTAIVQESFMGPVSYLEGDWKYIEPIDGPKLVPWGPIIETGFQKEPQLYNIKNDPNEQENLASRFPERVKDFKEKLINLKKGGFANQHEVNLN</sequence>
<evidence type="ECO:0000256" key="1">
    <source>
        <dbReference type="ARBA" id="ARBA00008779"/>
    </source>
</evidence>
<dbReference type="SUPFAM" id="SSF53649">
    <property type="entry name" value="Alkaline phosphatase-like"/>
    <property type="match status" value="1"/>
</dbReference>
<dbReference type="Pfam" id="PF00884">
    <property type="entry name" value="Sulfatase"/>
    <property type="match status" value="1"/>
</dbReference>
<name>A0ABU7XZB0_9FLAO</name>
<dbReference type="InterPro" id="IPR000917">
    <property type="entry name" value="Sulfatase_N"/>
</dbReference>
<organism evidence="4 5">
    <name type="scientific">Flavivirga spongiicola</name>
    <dbReference type="NCBI Taxonomy" id="421621"/>
    <lineage>
        <taxon>Bacteria</taxon>
        <taxon>Pseudomonadati</taxon>
        <taxon>Bacteroidota</taxon>
        <taxon>Flavobacteriia</taxon>
        <taxon>Flavobacteriales</taxon>
        <taxon>Flavobacteriaceae</taxon>
        <taxon>Flavivirga</taxon>
    </lineage>
</organism>
<dbReference type="PROSITE" id="PS00149">
    <property type="entry name" value="SULFATASE_2"/>
    <property type="match status" value="1"/>
</dbReference>
<evidence type="ECO:0000259" key="3">
    <source>
        <dbReference type="Pfam" id="PF00884"/>
    </source>
</evidence>
<gene>
    <name evidence="4" type="ORF">N1F79_18525</name>
</gene>
<dbReference type="InterPro" id="IPR017850">
    <property type="entry name" value="Alkaline_phosphatase_core_sf"/>
</dbReference>
<dbReference type="Proteomes" id="UP001337305">
    <property type="component" value="Unassembled WGS sequence"/>
</dbReference>
<evidence type="ECO:0000313" key="4">
    <source>
        <dbReference type="EMBL" id="MEF3835125.1"/>
    </source>
</evidence>
<accession>A0ABU7XZB0</accession>
<reference evidence="4 5" key="1">
    <citation type="submission" date="2022-09" db="EMBL/GenBank/DDBJ databases">
        <title>Genome sequencing of Flavivirga sp. MEBiC05379.</title>
        <authorList>
            <person name="Oh H.-M."/>
            <person name="Kwon K.K."/>
            <person name="Park M.J."/>
            <person name="Yang S.-H."/>
        </authorList>
    </citation>
    <scope>NUCLEOTIDE SEQUENCE [LARGE SCALE GENOMIC DNA]</scope>
    <source>
        <strain evidence="4 5">MEBiC05379</strain>
    </source>
</reference>
<dbReference type="InterPro" id="IPR052701">
    <property type="entry name" value="GAG_Ulvan_Degrading_Sulfatases"/>
</dbReference>
<evidence type="ECO:0000313" key="5">
    <source>
        <dbReference type="Proteomes" id="UP001337305"/>
    </source>
</evidence>
<comment type="caution">
    <text evidence="4">The sequence shown here is derived from an EMBL/GenBank/DDBJ whole genome shotgun (WGS) entry which is preliminary data.</text>
</comment>
<dbReference type="RefSeq" id="WP_303307418.1">
    <property type="nucleotide sequence ID" value="NZ_JAODOP010000004.1"/>
</dbReference>
<dbReference type="Gene3D" id="3.40.720.10">
    <property type="entry name" value="Alkaline Phosphatase, subunit A"/>
    <property type="match status" value="1"/>
</dbReference>
<dbReference type="CDD" id="cd16143">
    <property type="entry name" value="ARS_like"/>
    <property type="match status" value="1"/>
</dbReference>
<dbReference type="Gene3D" id="3.30.1120.10">
    <property type="match status" value="1"/>
</dbReference>
<comment type="similarity">
    <text evidence="1">Belongs to the sulfatase family.</text>
</comment>
<evidence type="ECO:0000256" key="2">
    <source>
        <dbReference type="ARBA" id="ARBA00022801"/>
    </source>
</evidence>